<dbReference type="Gene3D" id="1.20.120.920">
    <property type="entry name" value="CRISPR-associated endonuclease Cas1, C-terminal domain"/>
    <property type="match status" value="1"/>
</dbReference>
<comment type="cofactor">
    <cofactor evidence="10">
        <name>Mg(2+)</name>
        <dbReference type="ChEBI" id="CHEBI:18420"/>
    </cofactor>
    <cofactor evidence="10">
        <name>Mn(2+)</name>
        <dbReference type="ChEBI" id="CHEBI:29035"/>
    </cofactor>
</comment>
<evidence type="ECO:0000256" key="3">
    <source>
        <dbReference type="ARBA" id="ARBA00022759"/>
    </source>
</evidence>
<dbReference type="Proteomes" id="UP001303211">
    <property type="component" value="Chromosome"/>
</dbReference>
<proteinExistence type="inferred from homology"/>
<evidence type="ECO:0000256" key="1">
    <source>
        <dbReference type="ARBA" id="ARBA00022722"/>
    </source>
</evidence>
<dbReference type="InterPro" id="IPR042211">
    <property type="entry name" value="CRISPR-assoc_Cas1_N"/>
</dbReference>
<feature type="binding site" evidence="10">
    <location>
        <position position="240"/>
    </location>
    <ligand>
        <name>Mn(2+)</name>
        <dbReference type="ChEBI" id="CHEBI:29035"/>
    </ligand>
</feature>
<evidence type="ECO:0000256" key="6">
    <source>
        <dbReference type="ARBA" id="ARBA00023118"/>
    </source>
</evidence>
<keyword evidence="2 10" id="KW-0479">Metal-binding</keyword>
<dbReference type="NCBIfam" id="TIGR00287">
    <property type="entry name" value="cas1"/>
    <property type="match status" value="1"/>
</dbReference>
<evidence type="ECO:0000256" key="5">
    <source>
        <dbReference type="ARBA" id="ARBA00022842"/>
    </source>
</evidence>
<feature type="binding site" evidence="10">
    <location>
        <position position="160"/>
    </location>
    <ligand>
        <name>Mn(2+)</name>
        <dbReference type="ChEBI" id="CHEBI:29035"/>
    </ligand>
</feature>
<accession>A0ABZ0J0R2</accession>
<dbReference type="CDD" id="cd09634">
    <property type="entry name" value="Cas1_I-II-III"/>
    <property type="match status" value="1"/>
</dbReference>
<keyword evidence="7 10" id="KW-0238">DNA-binding</keyword>
<evidence type="ECO:0000256" key="2">
    <source>
        <dbReference type="ARBA" id="ARBA00022723"/>
    </source>
</evidence>
<dbReference type="InterPro" id="IPR050646">
    <property type="entry name" value="Cas1"/>
</dbReference>
<gene>
    <name evidence="10 11" type="primary">cas1</name>
    <name evidence="11" type="ORF">P4826_11940</name>
</gene>
<dbReference type="Gene3D" id="3.100.10.20">
    <property type="entry name" value="CRISPR-associated endonuclease Cas1, N-terminal domain"/>
    <property type="match status" value="1"/>
</dbReference>
<keyword evidence="8 10" id="KW-0464">Manganese</keyword>
<dbReference type="HAMAP" id="MF_01470">
    <property type="entry name" value="Cas1"/>
    <property type="match status" value="1"/>
</dbReference>
<dbReference type="InterPro" id="IPR002729">
    <property type="entry name" value="CRISPR-assoc_Cas1"/>
</dbReference>
<dbReference type="PANTHER" id="PTHR34353">
    <property type="entry name" value="CRISPR-ASSOCIATED ENDONUCLEASE CAS1 1"/>
    <property type="match status" value="1"/>
</dbReference>
<organism evidence="11 12">
    <name type="scientific">Diaphorobacter limosus</name>
    <dbReference type="NCBI Taxonomy" id="3036128"/>
    <lineage>
        <taxon>Bacteria</taxon>
        <taxon>Pseudomonadati</taxon>
        <taxon>Pseudomonadota</taxon>
        <taxon>Betaproteobacteria</taxon>
        <taxon>Burkholderiales</taxon>
        <taxon>Comamonadaceae</taxon>
        <taxon>Diaphorobacter</taxon>
    </lineage>
</organism>
<dbReference type="InterPro" id="IPR042206">
    <property type="entry name" value="CRISPR-assoc_Cas1_C"/>
</dbReference>
<dbReference type="GO" id="GO:0004519">
    <property type="term" value="F:endonuclease activity"/>
    <property type="evidence" value="ECO:0007669"/>
    <property type="project" value="UniProtKB-KW"/>
</dbReference>
<keyword evidence="1 10" id="KW-0540">Nuclease</keyword>
<name>A0ABZ0J0R2_9BURK</name>
<reference evidence="11 12" key="1">
    <citation type="submission" date="2023-03" db="EMBL/GenBank/DDBJ databases">
        <title>Diaphorobacter basophil sp. nov., isolated from a sewage-treatment plant.</title>
        <authorList>
            <person name="Yang K."/>
        </authorList>
    </citation>
    <scope>NUCLEOTIDE SEQUENCE [LARGE SCALE GENOMIC DNA]</scope>
    <source>
        <strain evidence="11 12">Y-1</strain>
    </source>
</reference>
<protein>
    <recommendedName>
        <fullName evidence="10">CRISPR-associated endonuclease Cas1</fullName>
        <ecNumber evidence="10">3.1.-.-</ecNumber>
    </recommendedName>
</protein>
<evidence type="ECO:0000256" key="7">
    <source>
        <dbReference type="ARBA" id="ARBA00023125"/>
    </source>
</evidence>
<dbReference type="Pfam" id="PF01867">
    <property type="entry name" value="Cas_Cas1"/>
    <property type="match status" value="1"/>
</dbReference>
<dbReference type="EMBL" id="CP136921">
    <property type="protein sequence ID" value="WOO31127.1"/>
    <property type="molecule type" value="Genomic_DNA"/>
</dbReference>
<evidence type="ECO:0000256" key="4">
    <source>
        <dbReference type="ARBA" id="ARBA00022801"/>
    </source>
</evidence>
<comment type="similarity">
    <text evidence="10">Belongs to the CRISPR-associated endonuclease Cas1 family.</text>
</comment>
<evidence type="ECO:0000256" key="10">
    <source>
        <dbReference type="HAMAP-Rule" id="MF_01470"/>
    </source>
</evidence>
<evidence type="ECO:0000256" key="9">
    <source>
        <dbReference type="ARBA" id="ARBA00038592"/>
    </source>
</evidence>
<keyword evidence="5 10" id="KW-0460">Magnesium</keyword>
<dbReference type="RefSeq" id="WP_317700613.1">
    <property type="nucleotide sequence ID" value="NZ_CP136921.1"/>
</dbReference>
<dbReference type="EC" id="3.1.-.-" evidence="10"/>
<feature type="binding site" evidence="10">
    <location>
        <position position="225"/>
    </location>
    <ligand>
        <name>Mn(2+)</name>
        <dbReference type="ChEBI" id="CHEBI:29035"/>
    </ligand>
</feature>
<evidence type="ECO:0000313" key="11">
    <source>
        <dbReference type="EMBL" id="WOO31127.1"/>
    </source>
</evidence>
<comment type="subunit">
    <text evidence="9 10">Homodimer, forms a heterotetramer with a Cas2 homodimer.</text>
</comment>
<dbReference type="PANTHER" id="PTHR34353:SF2">
    <property type="entry name" value="CRISPR-ASSOCIATED ENDONUCLEASE CAS1 1"/>
    <property type="match status" value="1"/>
</dbReference>
<keyword evidence="6 10" id="KW-0051">Antiviral defense</keyword>
<evidence type="ECO:0000313" key="12">
    <source>
        <dbReference type="Proteomes" id="UP001303211"/>
    </source>
</evidence>
<keyword evidence="12" id="KW-1185">Reference proteome</keyword>
<comment type="function">
    <text evidence="10">CRISPR (clustered regularly interspaced short palindromic repeat), is an adaptive immune system that provides protection against mobile genetic elements (viruses, transposable elements and conjugative plasmids). CRISPR clusters contain spacers, sequences complementary to antecedent mobile elements, and target invading nucleic acids. CRISPR clusters are transcribed and processed into CRISPR RNA (crRNA). Acts as a dsDNA endonuclease. Involved in the integration of spacer DNA into the CRISPR cassette.</text>
</comment>
<keyword evidence="3 10" id="KW-0255">Endonuclease</keyword>
<keyword evidence="4 10" id="KW-0378">Hydrolase</keyword>
<sequence>MSTLFVDRRDIALEHDSGALIIRDGGERIATVPLAPITRVVLRGNAQLTASLLATLGERGIGVLVLTGRQGKPSLFFGRPHNDARLRVEQTRRSLQDDFCLAYAQRLVQRKLERQCQWIDAAREHYPAQRYPLSQALRQLQEQLPQIAHTRRLDSLRGLEGAAASGYFAGLRAVVPASLGFHERNRRPPRDPFNALLSLTYTLAHAEAAFTLHAAGLDPCIGYYHQLSHSRESLACDIMETIRPLADRLCLKLVAQQVLTAEHFSQSDAGCLLGKAGRSRYYGAYEEHAQPLRHAVQQEVRSLRQRIAPDMPEFECTRPDYDGDIYGALADSSAEAAEATP</sequence>
<evidence type="ECO:0000256" key="8">
    <source>
        <dbReference type="ARBA" id="ARBA00023211"/>
    </source>
</evidence>